<feature type="disulfide bond" evidence="8">
    <location>
        <begin position="515"/>
        <end position="538"/>
    </location>
</feature>
<feature type="binding site" evidence="7">
    <location>
        <position position="571"/>
    </location>
    <ligand>
        <name>Fe(3+)</name>
        <dbReference type="ChEBI" id="CHEBI:29034"/>
        <label>2</label>
    </ligand>
</feature>
<feature type="disulfide bond" evidence="8">
    <location>
        <begin position="24"/>
        <end position="58"/>
    </location>
</feature>
<keyword evidence="3" id="KW-0677">Repeat</keyword>
<evidence type="ECO:0000259" key="11">
    <source>
        <dbReference type="PROSITE" id="PS51408"/>
    </source>
</evidence>
<dbReference type="InterPro" id="IPR001156">
    <property type="entry name" value="Transferrin-like_dom"/>
</dbReference>
<keyword evidence="5 7" id="KW-0479">Metal-binding</keyword>
<dbReference type="AlphaFoldDB" id="A0AAN8WRX2"/>
<dbReference type="GO" id="GO:0005886">
    <property type="term" value="C:plasma membrane"/>
    <property type="evidence" value="ECO:0007669"/>
    <property type="project" value="TreeGrafter"/>
</dbReference>
<reference evidence="12 13" key="1">
    <citation type="submission" date="2023-11" db="EMBL/GenBank/DDBJ databases">
        <title>Halocaridina rubra genome assembly.</title>
        <authorList>
            <person name="Smith C."/>
        </authorList>
    </citation>
    <scope>NUCLEOTIDE SEQUENCE [LARGE SCALE GENOMIC DNA]</scope>
    <source>
        <strain evidence="12">EP-1</strain>
        <tissue evidence="12">Whole</tissue>
    </source>
</reference>
<feature type="binding site" evidence="6">
    <location>
        <position position="482"/>
    </location>
    <ligand>
        <name>hydrogencarbonate</name>
        <dbReference type="ChEBI" id="CHEBI:17544"/>
        <label>1</label>
    </ligand>
</feature>
<sequence length="761" mass="83325">MTALLAFGIYLAWFASSTNGVRLCVTSLNAAECAAMEAETRDTSAGIVCIPAADRYDCLHKIVEREADVMQAAPEDVYLARELFDDRLRVVAETRVLDMRNASYRYHGVAVVRKTRITTLDDLRGTKSCHTGYGRTAGWHIPFSHLLEKGQIHLKCDQRMTVVEHDLKAASSYFGLACIPGQWVPDLETDAKLKESYNNLCTMCGEPGICGKEDIHSGYEGALRCLVDSHGDVAWTKLSAVREYFRAKPTVSATDFGFLCLDGRVMELDDPNPCHWAARPWNAWLSRADAENMMVIVDALSKIHENSLPPEGSQTTTLRPWAKKVLDIDVPSVIVKMRLPLPPFNFLQESGYQTTIERLGCTEEPIKLCISHRAARDKCVAMQQVMKSRRIRPPLECVSPTDPDDCLAMVADGGAHVATADGGDVFRGHVEYGLIPILSEKYGLLDASYFAVAVVRADSGINSFRELKGKKSCHTGFDKTAGWKIPVVTLLEAGLLESGNCNYAGEMGRFFSSSCVPGAKDPKYDPNGTNPDNLCDLCVGNDIGGAEGPPYSGGDAEGFCQRENVEAYYGYAGAFRCLAEGGGDVAFVKHTTVAENTNGNNNASWTRGLRALDFKLLCKVTGTADIVDYNTCNLARVPAHKVLTGIKSDKIMQEEIRIMFLRASDLFPKGQDILNMFGSFHEHQNLIFKDSATELVNIRQDSFHKSLDDVYYRALSELSTCTPSTKNGSVPSPPPAAGRVATVLSSVVFLGIGLLSVIFIQ</sequence>
<proteinExistence type="inferred from homology"/>
<dbReference type="InterPro" id="IPR018195">
    <property type="entry name" value="Transferrin_Fe_BS"/>
</dbReference>
<dbReference type="EMBL" id="JAXCGZ010018898">
    <property type="protein sequence ID" value="KAK7067218.1"/>
    <property type="molecule type" value="Genomic_DNA"/>
</dbReference>
<evidence type="ECO:0000313" key="13">
    <source>
        <dbReference type="Proteomes" id="UP001381693"/>
    </source>
</evidence>
<evidence type="ECO:0000256" key="8">
    <source>
        <dbReference type="PIRSR" id="PIRSR002549-4"/>
    </source>
</evidence>
<feature type="binding site" evidence="6">
    <location>
        <position position="131"/>
    </location>
    <ligand>
        <name>hydrogencarbonate</name>
        <dbReference type="ChEBI" id="CHEBI:17544"/>
        <label>1</label>
    </ligand>
</feature>
<keyword evidence="5 7" id="KW-0408">Iron</keyword>
<dbReference type="InterPro" id="IPR016357">
    <property type="entry name" value="Transferrin"/>
</dbReference>
<gene>
    <name evidence="12" type="primary">MFI2_2</name>
    <name evidence="12" type="ORF">SK128_017997</name>
</gene>
<evidence type="ECO:0000256" key="1">
    <source>
        <dbReference type="ARBA" id="ARBA00004613"/>
    </source>
</evidence>
<feature type="disulfide bond" evidence="8">
    <location>
        <begin position="369"/>
        <end position="406"/>
    </location>
</feature>
<feature type="binding site" evidence="6">
    <location>
        <position position="475"/>
    </location>
    <ligand>
        <name>hydrogencarbonate</name>
        <dbReference type="ChEBI" id="CHEBI:17544"/>
        <label>1</label>
    </ligand>
</feature>
<feature type="binding site" evidence="6">
    <location>
        <position position="135"/>
    </location>
    <ligand>
        <name>hydrogencarbonate</name>
        <dbReference type="ChEBI" id="CHEBI:17544"/>
        <label>1</label>
    </ligand>
</feature>
<evidence type="ECO:0000256" key="5">
    <source>
        <dbReference type="PIRNR" id="PIRNR002549"/>
    </source>
</evidence>
<feature type="disulfide bond" evidence="8">
    <location>
        <begin position="535"/>
        <end position="560"/>
    </location>
</feature>
<feature type="binding site" evidence="7">
    <location>
        <position position="421"/>
    </location>
    <ligand>
        <name>Fe(3+)</name>
        <dbReference type="ChEBI" id="CHEBI:29034"/>
        <label>1</label>
    </ligand>
</feature>
<feature type="binding site" evidence="7">
    <location>
        <position position="106"/>
    </location>
    <ligand>
        <name>Fe(3+)</name>
        <dbReference type="ChEBI" id="CHEBI:29034"/>
        <label>1</label>
    </ligand>
</feature>
<protein>
    <submittedName>
        <fullName evidence="12">Antigen p97-like protein</fullName>
    </submittedName>
</protein>
<dbReference type="FunFam" id="3.40.190.10:FF:000095">
    <property type="entry name" value="Lactotransferrin"/>
    <property type="match status" value="1"/>
</dbReference>
<keyword evidence="5" id="KW-0813">Transport</keyword>
<dbReference type="GO" id="GO:0055037">
    <property type="term" value="C:recycling endosome"/>
    <property type="evidence" value="ECO:0007669"/>
    <property type="project" value="TreeGrafter"/>
</dbReference>
<dbReference type="PANTHER" id="PTHR11485:SF57">
    <property type="entry name" value="TRANSFERRIN"/>
    <property type="match status" value="1"/>
</dbReference>
<feature type="binding site" evidence="7">
    <location>
        <position position="640"/>
    </location>
    <ligand>
        <name>Fe(3+)</name>
        <dbReference type="ChEBI" id="CHEBI:29034"/>
        <label>1</label>
    </ligand>
</feature>
<keyword evidence="10" id="KW-0732">Signal</keyword>
<dbReference type="PRINTS" id="PR00422">
    <property type="entry name" value="TRANSFERRIN"/>
</dbReference>
<evidence type="ECO:0000256" key="10">
    <source>
        <dbReference type="SAM" id="SignalP"/>
    </source>
</evidence>
<feature type="domain" description="Transferrin-like" evidence="11">
    <location>
        <begin position="21"/>
        <end position="360"/>
    </location>
</feature>
<dbReference type="Proteomes" id="UP001381693">
    <property type="component" value="Unassembled WGS sequence"/>
</dbReference>
<evidence type="ECO:0000313" key="12">
    <source>
        <dbReference type="EMBL" id="KAK7067218.1"/>
    </source>
</evidence>
<dbReference type="SMART" id="SM00094">
    <property type="entry name" value="TR_FER"/>
    <property type="match status" value="2"/>
</dbReference>
<feature type="disulfide bond" evidence="8">
    <location>
        <begin position="473"/>
        <end position="577"/>
    </location>
</feature>
<dbReference type="SUPFAM" id="SSF53850">
    <property type="entry name" value="Periplasmic binding protein-like II"/>
    <property type="match status" value="2"/>
</dbReference>
<feature type="binding site" evidence="6">
    <location>
        <position position="137"/>
    </location>
    <ligand>
        <name>hydrogencarbonate</name>
        <dbReference type="ChEBI" id="CHEBI:17544"/>
        <label>1</label>
    </ligand>
</feature>
<evidence type="ECO:0000256" key="7">
    <source>
        <dbReference type="PIRSR" id="PIRSR002549-3"/>
    </source>
</evidence>
<feature type="disulfide bond" evidence="8">
    <location>
        <begin position="178"/>
        <end position="204"/>
    </location>
</feature>
<feature type="disulfide bond" evidence="8">
    <location>
        <begin position="618"/>
        <end position="632"/>
    </location>
</feature>
<dbReference type="Gene3D" id="3.40.190.10">
    <property type="entry name" value="Periplasmic binding protein-like II"/>
    <property type="match status" value="4"/>
</dbReference>
<feature type="chain" id="PRO_5043039231" evidence="10">
    <location>
        <begin position="21"/>
        <end position="761"/>
    </location>
</feature>
<evidence type="ECO:0000256" key="9">
    <source>
        <dbReference type="SAM" id="Phobius"/>
    </source>
</evidence>
<feature type="disulfide bond" evidence="8">
    <location>
        <begin position="501"/>
        <end position="721"/>
    </location>
</feature>
<dbReference type="PIRSF" id="PIRSF002549">
    <property type="entry name" value="Transferrin"/>
    <property type="match status" value="1"/>
</dbReference>
<feature type="disulfide bond" evidence="8">
    <location>
        <begin position="33"/>
        <end position="49"/>
    </location>
</feature>
<keyword evidence="5" id="KW-0410">Iron transport</keyword>
<keyword evidence="9" id="KW-0812">Transmembrane</keyword>
<keyword evidence="9" id="KW-0472">Membrane</keyword>
<dbReference type="GO" id="GO:0005769">
    <property type="term" value="C:early endosome"/>
    <property type="evidence" value="ECO:0007669"/>
    <property type="project" value="TreeGrafter"/>
</dbReference>
<comment type="similarity">
    <text evidence="5">Belongs to the transferrin family.</text>
</comment>
<evidence type="ECO:0000256" key="3">
    <source>
        <dbReference type="ARBA" id="ARBA00022737"/>
    </source>
</evidence>
<dbReference type="GO" id="GO:0006826">
    <property type="term" value="P:iron ion transport"/>
    <property type="evidence" value="ECO:0007669"/>
    <property type="project" value="UniProtKB-KW"/>
</dbReference>
<keyword evidence="9" id="KW-1133">Transmembrane helix</keyword>
<keyword evidence="5" id="KW-0406">Ion transport</keyword>
<evidence type="ECO:0000256" key="2">
    <source>
        <dbReference type="ARBA" id="ARBA00022525"/>
    </source>
</evidence>
<evidence type="ECO:0000256" key="6">
    <source>
        <dbReference type="PIRSR" id="PIRSR002549-2"/>
    </source>
</evidence>
<keyword evidence="2" id="KW-0964">Secreted</keyword>
<dbReference type="PANTHER" id="PTHR11485">
    <property type="entry name" value="TRANSFERRIN"/>
    <property type="match status" value="1"/>
</dbReference>
<keyword evidence="13" id="KW-1185">Reference proteome</keyword>
<keyword evidence="4 8" id="KW-1015">Disulfide bond</keyword>
<feature type="signal peptide" evidence="10">
    <location>
        <begin position="1"/>
        <end position="20"/>
    </location>
</feature>
<feature type="disulfide bond" evidence="8">
    <location>
        <begin position="379"/>
        <end position="397"/>
    </location>
</feature>
<evidence type="ECO:0000256" key="4">
    <source>
        <dbReference type="ARBA" id="ARBA00023157"/>
    </source>
</evidence>
<dbReference type="Pfam" id="PF00405">
    <property type="entry name" value="Transferrin"/>
    <property type="match status" value="2"/>
</dbReference>
<accession>A0AAN8WRX2</accession>
<comment type="caution">
    <text evidence="12">The sequence shown here is derived from an EMBL/GenBank/DDBJ whole genome shotgun (WGS) entry which is preliminary data.</text>
</comment>
<dbReference type="GO" id="GO:0046872">
    <property type="term" value="F:metal ion binding"/>
    <property type="evidence" value="ECO:0007669"/>
    <property type="project" value="UniProtKB-KW"/>
</dbReference>
<name>A0AAN8WRX2_HALRR</name>
<feature type="binding site" evidence="7">
    <location>
        <position position="449"/>
    </location>
    <ligand>
        <name>Fe(3+)</name>
        <dbReference type="ChEBI" id="CHEBI:29034"/>
        <label>1</label>
    </ligand>
</feature>
<dbReference type="CDD" id="cd13529">
    <property type="entry name" value="PBP2_transferrin"/>
    <property type="match status" value="2"/>
</dbReference>
<feature type="transmembrane region" description="Helical" evidence="9">
    <location>
        <begin position="740"/>
        <end position="760"/>
    </location>
</feature>
<comment type="subcellular location">
    <subcellularLocation>
        <location evidence="1">Secreted</location>
    </subcellularLocation>
</comment>
<feature type="binding site" evidence="6">
    <location>
        <position position="481"/>
    </location>
    <ligand>
        <name>hydrogencarbonate</name>
        <dbReference type="ChEBI" id="CHEBI:17544"/>
        <label>1</label>
    </ligand>
</feature>
<feature type="disulfide bond" evidence="8">
    <location>
        <begin position="129"/>
        <end position="225"/>
    </location>
</feature>
<organism evidence="12 13">
    <name type="scientific">Halocaridina rubra</name>
    <name type="common">Hawaiian red shrimp</name>
    <dbReference type="NCBI Taxonomy" id="373956"/>
    <lineage>
        <taxon>Eukaryota</taxon>
        <taxon>Metazoa</taxon>
        <taxon>Ecdysozoa</taxon>
        <taxon>Arthropoda</taxon>
        <taxon>Crustacea</taxon>
        <taxon>Multicrustacea</taxon>
        <taxon>Malacostraca</taxon>
        <taxon>Eumalacostraca</taxon>
        <taxon>Eucarida</taxon>
        <taxon>Decapoda</taxon>
        <taxon>Pleocyemata</taxon>
        <taxon>Caridea</taxon>
        <taxon>Atyoidea</taxon>
        <taxon>Atyidae</taxon>
        <taxon>Halocaridina</taxon>
    </lineage>
</organism>
<feature type="binding site" evidence="7">
    <location>
        <position position="219"/>
    </location>
    <ligand>
        <name>Fe(3+)</name>
        <dbReference type="ChEBI" id="CHEBI:29034"/>
        <label>1</label>
    </ligand>
</feature>
<dbReference type="PROSITE" id="PS51408">
    <property type="entry name" value="TRANSFERRIN_LIKE_4"/>
    <property type="match status" value="2"/>
</dbReference>
<feature type="binding site" evidence="6">
    <location>
        <position position="138"/>
    </location>
    <ligand>
        <name>hydrogencarbonate</name>
        <dbReference type="ChEBI" id="CHEBI:17544"/>
        <label>1</label>
    </ligand>
</feature>
<dbReference type="PROSITE" id="PS00206">
    <property type="entry name" value="TRANSFERRIN_LIKE_2"/>
    <property type="match status" value="2"/>
</dbReference>
<dbReference type="GO" id="GO:0005615">
    <property type="term" value="C:extracellular space"/>
    <property type="evidence" value="ECO:0007669"/>
    <property type="project" value="InterPro"/>
</dbReference>
<feature type="domain" description="Transferrin-like" evidence="11">
    <location>
        <begin position="366"/>
        <end position="720"/>
    </location>
</feature>
<feature type="disulfide bond" evidence="8">
    <location>
        <begin position="260"/>
        <end position="274"/>
    </location>
</feature>